<dbReference type="InterPro" id="IPR050219">
    <property type="entry name" value="DnaG_primase"/>
</dbReference>
<sequence>MKKEGNREFFSRVLEEVKKLPVSRILEKYTKVKPNRFTDADGLCPFHGDREFGNFKISDRKGIYKCFSCGAYGDGIQFVEDLFQIGFQPAVLKIAVDQGIISEKQAEEYIGGKIFDMDVRSVFPSQNEGGKIDGITEIAGPYTLDVGYRLFLEGVTLSPEHRRYLRNRGISNEEIVKSGFFTFPEPTREFLDGLHERCRKYGITPNVFKRIPGFYTHPEWALDTIHSATGDREYRYTFARYQGIGIPIRNPMGYIVGIQIRKDTVTGKRKRYTWFSSSFAGDAENPFIFGTAAGTPIHVAFPGKNLYPNVVFITEGFFKAEAVAKTFGVVCLSVSGVGNYKNINEELKVLQFKAGTPLEHIYVAYDADMAENPQVFHHAKNMAALIREEFPDVKIHLAVWDAKDGKGIDDLIQNGMVHTLRRVEFDRFTELYDRILERLLEKYSYIQKIPKEEVREHYFRYVFPHLSELTAG</sequence>
<dbReference type="GO" id="GO:0008270">
    <property type="term" value="F:zinc ion binding"/>
    <property type="evidence" value="ECO:0007669"/>
    <property type="project" value="UniProtKB-KW"/>
</dbReference>
<proteinExistence type="predicted"/>
<keyword evidence="2" id="KW-0863">Zinc-finger</keyword>
<dbReference type="Proteomes" id="UP000286235">
    <property type="component" value="Unassembled WGS sequence"/>
</dbReference>
<dbReference type="GO" id="GO:0003677">
    <property type="term" value="F:DNA binding"/>
    <property type="evidence" value="ECO:0007669"/>
    <property type="project" value="InterPro"/>
</dbReference>
<dbReference type="InterPro" id="IPR036977">
    <property type="entry name" value="DNA_primase_Znf_CHC2"/>
</dbReference>
<comment type="caution">
    <text evidence="5">The sequence shown here is derived from an EMBL/GenBank/DDBJ whole genome shotgun (WGS) entry which is preliminary data.</text>
</comment>
<organism evidence="5 6">
    <name type="scientific">Caldibacillus debilis GB1</name>
    <dbReference type="NCBI Taxonomy" id="1339248"/>
    <lineage>
        <taxon>Bacteria</taxon>
        <taxon>Bacillati</taxon>
        <taxon>Bacillota</taxon>
        <taxon>Bacilli</taxon>
        <taxon>Bacillales</taxon>
        <taxon>Bacillaceae</taxon>
        <taxon>Caldibacillus</taxon>
    </lineage>
</organism>
<keyword evidence="3" id="KW-0862">Zinc</keyword>
<evidence type="ECO:0000256" key="3">
    <source>
        <dbReference type="ARBA" id="ARBA00022833"/>
    </source>
</evidence>
<feature type="domain" description="Zinc finger CHC2-type" evidence="4">
    <location>
        <begin position="42"/>
        <end position="95"/>
    </location>
</feature>
<evidence type="ECO:0000313" key="6">
    <source>
        <dbReference type="Proteomes" id="UP000286235"/>
    </source>
</evidence>
<dbReference type="Pfam" id="PF12965">
    <property type="entry name" value="DUF3854"/>
    <property type="match status" value="1"/>
</dbReference>
<dbReference type="AlphaFoldDB" id="A0A420VDW8"/>
<evidence type="ECO:0000256" key="1">
    <source>
        <dbReference type="ARBA" id="ARBA00022723"/>
    </source>
</evidence>
<dbReference type="PANTHER" id="PTHR30313">
    <property type="entry name" value="DNA PRIMASE"/>
    <property type="match status" value="1"/>
</dbReference>
<dbReference type="GO" id="GO:0003899">
    <property type="term" value="F:DNA-directed RNA polymerase activity"/>
    <property type="evidence" value="ECO:0007669"/>
    <property type="project" value="InterPro"/>
</dbReference>
<dbReference type="PANTHER" id="PTHR30313:SF2">
    <property type="entry name" value="DNA PRIMASE"/>
    <property type="match status" value="1"/>
</dbReference>
<evidence type="ECO:0000256" key="2">
    <source>
        <dbReference type="ARBA" id="ARBA00022771"/>
    </source>
</evidence>
<reference evidence="5 6" key="1">
    <citation type="submission" date="2013-12" db="EMBL/GenBank/DDBJ databases">
        <title>Genome and proteome characterization of Caldibacillus debilis GB1 derived from a cellulolytic aero-tolerant co-culture.</title>
        <authorList>
            <person name="Wushke S.T."/>
            <person name="Zhang X."/>
            <person name="Fristensky B."/>
            <person name="Wilkins J.A."/>
            <person name="Levin D.B."/>
            <person name="Sparling R."/>
        </authorList>
    </citation>
    <scope>NUCLEOTIDE SEQUENCE [LARGE SCALE GENOMIC DNA]</scope>
    <source>
        <strain evidence="5 6">GB1</strain>
    </source>
</reference>
<keyword evidence="1" id="KW-0479">Metal-binding</keyword>
<evidence type="ECO:0000259" key="4">
    <source>
        <dbReference type="SMART" id="SM00400"/>
    </source>
</evidence>
<dbReference type="SUPFAM" id="SSF57783">
    <property type="entry name" value="Zinc beta-ribbon"/>
    <property type="match status" value="1"/>
</dbReference>
<dbReference type="InterPro" id="IPR002694">
    <property type="entry name" value="Znf_CHC2"/>
</dbReference>
<dbReference type="EMBL" id="AZRV01000035">
    <property type="protein sequence ID" value="RKO61882.1"/>
    <property type="molecule type" value="Genomic_DNA"/>
</dbReference>
<name>A0A420VDW8_9BACI</name>
<dbReference type="GO" id="GO:0005737">
    <property type="term" value="C:cytoplasm"/>
    <property type="evidence" value="ECO:0007669"/>
    <property type="project" value="TreeGrafter"/>
</dbReference>
<dbReference type="SMART" id="SM00400">
    <property type="entry name" value="ZnF_CHCC"/>
    <property type="match status" value="1"/>
</dbReference>
<dbReference type="InterPro" id="IPR024385">
    <property type="entry name" value="DUF3854"/>
</dbReference>
<gene>
    <name evidence="5" type="ORF">Cdeb_01377</name>
</gene>
<protein>
    <submittedName>
        <fullName evidence="5">DNA primase (Bacterial type)</fullName>
    </submittedName>
</protein>
<dbReference type="Pfam" id="PF01807">
    <property type="entry name" value="Zn_ribbon_DnaG"/>
    <property type="match status" value="1"/>
</dbReference>
<evidence type="ECO:0000313" key="5">
    <source>
        <dbReference type="EMBL" id="RKO61882.1"/>
    </source>
</evidence>
<keyword evidence="6" id="KW-1185">Reference proteome</keyword>
<dbReference type="GO" id="GO:0006269">
    <property type="term" value="P:DNA replication, synthesis of primer"/>
    <property type="evidence" value="ECO:0007669"/>
    <property type="project" value="TreeGrafter"/>
</dbReference>
<dbReference type="Gene3D" id="3.90.580.10">
    <property type="entry name" value="Zinc finger, CHC2-type domain"/>
    <property type="match status" value="1"/>
</dbReference>
<accession>A0A420VDW8</accession>